<keyword evidence="1" id="KW-0175">Coiled coil</keyword>
<evidence type="ECO:0000313" key="2">
    <source>
        <dbReference type="EMBL" id="GAT58424.1"/>
    </source>
</evidence>
<organism evidence="2 3">
    <name type="scientific">Mycena chlorophos</name>
    <name type="common">Agaric fungus</name>
    <name type="synonym">Agaricus chlorophos</name>
    <dbReference type="NCBI Taxonomy" id="658473"/>
    <lineage>
        <taxon>Eukaryota</taxon>
        <taxon>Fungi</taxon>
        <taxon>Dikarya</taxon>
        <taxon>Basidiomycota</taxon>
        <taxon>Agaricomycotina</taxon>
        <taxon>Agaricomycetes</taxon>
        <taxon>Agaricomycetidae</taxon>
        <taxon>Agaricales</taxon>
        <taxon>Marasmiineae</taxon>
        <taxon>Mycenaceae</taxon>
        <taxon>Mycena</taxon>
    </lineage>
</organism>
<proteinExistence type="predicted"/>
<evidence type="ECO:0000313" key="3">
    <source>
        <dbReference type="Proteomes" id="UP000815677"/>
    </source>
</evidence>
<sequence>MGWPRRERRVATDMVEVKNEQQDARDHINSCSRRSYNPHTRSTLAMARLVRIDDAPHWQSPCLHSSPVPLARDHHSLQSFPVPLQPRELFGPNYSTETHLGSPRVPTQSHPKTRIAQPVLKLAAVKERLEDLESTNERLTVQIDSLKTDIEMLNSSVSYFSSEYYSGLLTIRELRARSKKDAEILSAQEQQLCQLKKFVGLMVELGLHEPVLARAHGDVLKGKEDFEARLVDAIRAAAARPGSAWSQILSEVDPSRPVVPIVAPSQKNFRRGITQRTSSISPGQPQFLYNN</sequence>
<feature type="coiled-coil region" evidence="1">
    <location>
        <begin position="122"/>
        <end position="156"/>
    </location>
</feature>
<dbReference type="EMBL" id="DF849700">
    <property type="protein sequence ID" value="GAT58424.1"/>
    <property type="molecule type" value="Genomic_DNA"/>
</dbReference>
<dbReference type="Proteomes" id="UP000815677">
    <property type="component" value="Unassembled WGS sequence"/>
</dbReference>
<protein>
    <submittedName>
        <fullName evidence="2">Uncharacterized protein</fullName>
    </submittedName>
</protein>
<reference evidence="2" key="1">
    <citation type="submission" date="2014-09" db="EMBL/GenBank/DDBJ databases">
        <title>Genome sequence of the luminous mushroom Mycena chlorophos for searching fungal bioluminescence genes.</title>
        <authorList>
            <person name="Tanaka Y."/>
            <person name="Kasuga D."/>
            <person name="Oba Y."/>
            <person name="Hase S."/>
            <person name="Sato K."/>
            <person name="Oba Y."/>
            <person name="Sakakibara Y."/>
        </authorList>
    </citation>
    <scope>NUCLEOTIDE SEQUENCE</scope>
</reference>
<evidence type="ECO:0000256" key="1">
    <source>
        <dbReference type="SAM" id="Coils"/>
    </source>
</evidence>
<gene>
    <name evidence="2" type="ORF">MCHLO_14860</name>
</gene>
<accession>A0ABQ0M531</accession>
<keyword evidence="3" id="KW-1185">Reference proteome</keyword>
<name>A0ABQ0M531_MYCCL</name>